<dbReference type="Gene3D" id="2.40.50.100">
    <property type="match status" value="1"/>
</dbReference>
<evidence type="ECO:0000256" key="6">
    <source>
        <dbReference type="RuleBase" id="RU003423"/>
    </source>
</evidence>
<evidence type="ECO:0000313" key="10">
    <source>
        <dbReference type="EMBL" id="ORB55496.1"/>
    </source>
</evidence>
<dbReference type="InterPro" id="IPR023213">
    <property type="entry name" value="CAT-like_dom_sf"/>
</dbReference>
<dbReference type="Pfam" id="PF02817">
    <property type="entry name" value="E3_binding"/>
    <property type="match status" value="1"/>
</dbReference>
<feature type="region of interest" description="Disordered" evidence="7">
    <location>
        <begin position="122"/>
        <end position="142"/>
    </location>
</feature>
<feature type="domain" description="Peripheral subunit-binding (PSBD)" evidence="9">
    <location>
        <begin position="143"/>
        <end position="180"/>
    </location>
</feature>
<keyword evidence="4 6" id="KW-0450">Lipoyl</keyword>
<keyword evidence="5 6" id="KW-0012">Acyltransferase</keyword>
<feature type="region of interest" description="Disordered" evidence="7">
    <location>
        <begin position="86"/>
        <end position="110"/>
    </location>
</feature>
<dbReference type="CDD" id="cd06849">
    <property type="entry name" value="lipoyl_domain"/>
    <property type="match status" value="1"/>
</dbReference>
<organism evidence="10 11">
    <name type="scientific">Mycobacteroides saopaulense</name>
    <dbReference type="NCBI Taxonomy" id="1578165"/>
    <lineage>
        <taxon>Bacteria</taxon>
        <taxon>Bacillati</taxon>
        <taxon>Actinomycetota</taxon>
        <taxon>Actinomycetes</taxon>
        <taxon>Mycobacteriales</taxon>
        <taxon>Mycobacteriaceae</taxon>
        <taxon>Mycobacteroides</taxon>
    </lineage>
</organism>
<dbReference type="InterPro" id="IPR050743">
    <property type="entry name" value="2-oxoacid_DH_E2_comp"/>
</dbReference>
<dbReference type="Gene3D" id="3.30.559.10">
    <property type="entry name" value="Chloramphenicol acetyltransferase-like domain"/>
    <property type="match status" value="1"/>
</dbReference>
<evidence type="ECO:0000256" key="2">
    <source>
        <dbReference type="ARBA" id="ARBA00007317"/>
    </source>
</evidence>
<dbReference type="EMBL" id="MVII01000018">
    <property type="protein sequence ID" value="ORB55496.1"/>
    <property type="molecule type" value="Genomic_DNA"/>
</dbReference>
<evidence type="ECO:0000256" key="7">
    <source>
        <dbReference type="SAM" id="MobiDB-lite"/>
    </source>
</evidence>
<dbReference type="SUPFAM" id="SSF52777">
    <property type="entry name" value="CoA-dependent acyltransferases"/>
    <property type="match status" value="1"/>
</dbReference>
<evidence type="ECO:0000256" key="3">
    <source>
        <dbReference type="ARBA" id="ARBA00022679"/>
    </source>
</evidence>
<dbReference type="InterPro" id="IPR004167">
    <property type="entry name" value="PSBD"/>
</dbReference>
<evidence type="ECO:0000259" key="9">
    <source>
        <dbReference type="PROSITE" id="PS51826"/>
    </source>
</evidence>
<dbReference type="PROSITE" id="PS51826">
    <property type="entry name" value="PSBD"/>
    <property type="match status" value="1"/>
</dbReference>
<dbReference type="GO" id="GO:0031405">
    <property type="term" value="F:lipoic acid binding"/>
    <property type="evidence" value="ECO:0007669"/>
    <property type="project" value="TreeGrafter"/>
</dbReference>
<evidence type="ECO:0000256" key="1">
    <source>
        <dbReference type="ARBA" id="ARBA00001938"/>
    </source>
</evidence>
<reference evidence="10 11" key="1">
    <citation type="submission" date="2016-12" db="EMBL/GenBank/DDBJ databases">
        <title>The new phylogeny of genus Mycobacterium.</title>
        <authorList>
            <person name="Tortoli E."/>
            <person name="Trovato A."/>
            <person name="Cirillo D.M."/>
        </authorList>
    </citation>
    <scope>NUCLEOTIDE SEQUENCE [LARGE SCALE GENOMIC DNA]</scope>
    <source>
        <strain evidence="10 11">CCUG 66554</strain>
    </source>
</reference>
<dbReference type="EC" id="2.3.1.-" evidence="6"/>
<dbReference type="SUPFAM" id="SSF47005">
    <property type="entry name" value="Peripheral subunit-binding domain of 2-oxo acid dehydrogenase complex"/>
    <property type="match status" value="1"/>
</dbReference>
<name>A0A1X0J278_9MYCO</name>
<dbReference type="PANTHER" id="PTHR43178:SF5">
    <property type="entry name" value="LIPOAMIDE ACYLTRANSFERASE COMPONENT OF BRANCHED-CHAIN ALPHA-KETO ACID DEHYDROGENASE COMPLEX, MITOCHONDRIAL"/>
    <property type="match status" value="1"/>
</dbReference>
<comment type="cofactor">
    <cofactor evidence="1 6">
        <name>(R)-lipoate</name>
        <dbReference type="ChEBI" id="CHEBI:83088"/>
    </cofactor>
</comment>
<evidence type="ECO:0000256" key="5">
    <source>
        <dbReference type="ARBA" id="ARBA00023315"/>
    </source>
</evidence>
<dbReference type="RefSeq" id="WP_083017237.1">
    <property type="nucleotide sequence ID" value="NZ_MVII01000018.1"/>
</dbReference>
<sequence length="438" mass="45462">MAVKQFLLPDLGEGLTEADLIAWKVKVGDEVKLNQVLADVETAKAMVELPSPYEGTVVALEAAENSTLAVGSPLISIEVAGAEPDEPANLVGYGPSESSGATRRRRRTASGAAALALVEQTEAPEPETVQPAAVTQPSPARVPAKPSVRKLAAELGVTLELISGTGIGGSVTRQDVEAYTRSLTARAPQPEPHTPAAASDIAGAAAPVGAETRIPIAGVRKHTAAAMVRSAFTAPHVTEFLTVDMTATMELLAELKVSYPDLKLTPTTLVARMVLLTLRSHPSLNSAWDEQAGEIVVKHYVHLGVAAATARGLVVPNIKSANTMSLRELAGALAQLVTTAREGKTAPADMSGGTFTLTNIGVFGVDAGTPIINPGEAAILALGSVAKRPWVVDGELAVRDVTTLALSFDHRLVDGEQGSKFLADLGAMLTDPRMALVV</sequence>
<protein>
    <recommendedName>
        <fullName evidence="6">Dihydrolipoamide acetyltransferase component of pyruvate dehydrogenase complex</fullName>
        <ecNumber evidence="6">2.3.1.-</ecNumber>
    </recommendedName>
</protein>
<dbReference type="Pfam" id="PF00364">
    <property type="entry name" value="Biotin_lipoyl"/>
    <property type="match status" value="1"/>
</dbReference>
<evidence type="ECO:0000256" key="4">
    <source>
        <dbReference type="ARBA" id="ARBA00022823"/>
    </source>
</evidence>
<dbReference type="STRING" id="1578165.BKG68_13770"/>
<dbReference type="AlphaFoldDB" id="A0A1X0J278"/>
<dbReference type="InterPro" id="IPR000089">
    <property type="entry name" value="Biotin_lipoyl"/>
</dbReference>
<accession>A0A1X0J278</accession>
<evidence type="ECO:0000259" key="8">
    <source>
        <dbReference type="PROSITE" id="PS50968"/>
    </source>
</evidence>
<dbReference type="FunFam" id="3.30.559.10:FF:000007">
    <property type="entry name" value="Dihydrolipoamide acetyltransferase component of pyruvate dehydrogenase complex"/>
    <property type="match status" value="1"/>
</dbReference>
<proteinExistence type="inferred from homology"/>
<dbReference type="InterPro" id="IPR011053">
    <property type="entry name" value="Single_hybrid_motif"/>
</dbReference>
<dbReference type="Proteomes" id="UP000192434">
    <property type="component" value="Unassembled WGS sequence"/>
</dbReference>
<dbReference type="OrthoDB" id="9805770at2"/>
<dbReference type="PANTHER" id="PTHR43178">
    <property type="entry name" value="DIHYDROLIPOAMIDE ACETYLTRANSFERASE COMPONENT OF PYRUVATE DEHYDROGENASE COMPLEX"/>
    <property type="match status" value="1"/>
</dbReference>
<feature type="domain" description="Lipoyl-binding" evidence="8">
    <location>
        <begin position="3"/>
        <end position="78"/>
    </location>
</feature>
<gene>
    <name evidence="10" type="ORF">BST43_14990</name>
</gene>
<evidence type="ECO:0000313" key="11">
    <source>
        <dbReference type="Proteomes" id="UP000192434"/>
    </source>
</evidence>
<dbReference type="GO" id="GO:0005737">
    <property type="term" value="C:cytoplasm"/>
    <property type="evidence" value="ECO:0007669"/>
    <property type="project" value="TreeGrafter"/>
</dbReference>
<keyword evidence="3 6" id="KW-0808">Transferase</keyword>
<dbReference type="GO" id="GO:0016407">
    <property type="term" value="F:acetyltransferase activity"/>
    <property type="evidence" value="ECO:0007669"/>
    <property type="project" value="TreeGrafter"/>
</dbReference>
<dbReference type="InterPro" id="IPR036625">
    <property type="entry name" value="E3-bd_dom_sf"/>
</dbReference>
<dbReference type="PROSITE" id="PS50968">
    <property type="entry name" value="BIOTINYL_LIPOYL"/>
    <property type="match status" value="1"/>
</dbReference>
<dbReference type="InterPro" id="IPR001078">
    <property type="entry name" value="2-oxoacid_DH_actylTfrase"/>
</dbReference>
<comment type="similarity">
    <text evidence="2 6">Belongs to the 2-oxoacid dehydrogenase family.</text>
</comment>
<dbReference type="Gene3D" id="4.10.320.10">
    <property type="entry name" value="E3-binding domain"/>
    <property type="match status" value="1"/>
</dbReference>
<comment type="caution">
    <text evidence="10">The sequence shown here is derived from an EMBL/GenBank/DDBJ whole genome shotgun (WGS) entry which is preliminary data.</text>
</comment>
<dbReference type="Pfam" id="PF00198">
    <property type="entry name" value="2-oxoacid_dh"/>
    <property type="match status" value="1"/>
</dbReference>
<dbReference type="SUPFAM" id="SSF51230">
    <property type="entry name" value="Single hybrid motif"/>
    <property type="match status" value="1"/>
</dbReference>